<organism evidence="2 3">
    <name type="scientific">Chrysochromulina tobinii</name>
    <dbReference type="NCBI Taxonomy" id="1460289"/>
    <lineage>
        <taxon>Eukaryota</taxon>
        <taxon>Haptista</taxon>
        <taxon>Haptophyta</taxon>
        <taxon>Prymnesiophyceae</taxon>
        <taxon>Prymnesiales</taxon>
        <taxon>Chrysochromulinaceae</taxon>
        <taxon>Chrysochromulina</taxon>
    </lineage>
</organism>
<proteinExistence type="predicted"/>
<keyword evidence="3" id="KW-1185">Reference proteome</keyword>
<evidence type="ECO:0000313" key="3">
    <source>
        <dbReference type="Proteomes" id="UP000037460"/>
    </source>
</evidence>
<sequence>MRDEGDDELGRVARGGEEPSYRDKFKEKSQQKASKLEKSYRKGEGGEADGAAGAAAADADKASLFRTFSDTLLTTFTPGKGSKD</sequence>
<gene>
    <name evidence="2" type="ORF">Ctob_001369</name>
</gene>
<protein>
    <submittedName>
        <fullName evidence="2">Uncharacterized protein</fullName>
    </submittedName>
</protein>
<feature type="compositionally biased region" description="Basic and acidic residues" evidence="1">
    <location>
        <begin position="1"/>
        <end position="45"/>
    </location>
</feature>
<evidence type="ECO:0000256" key="1">
    <source>
        <dbReference type="SAM" id="MobiDB-lite"/>
    </source>
</evidence>
<dbReference type="Proteomes" id="UP000037460">
    <property type="component" value="Unassembled WGS sequence"/>
</dbReference>
<reference evidence="3" key="1">
    <citation type="journal article" date="2015" name="PLoS Genet.">
        <title>Genome Sequence and Transcriptome Analyses of Chrysochromulina tobin: Metabolic Tools for Enhanced Algal Fitness in the Prominent Order Prymnesiales (Haptophyceae).</title>
        <authorList>
            <person name="Hovde B.T."/>
            <person name="Deodato C.R."/>
            <person name="Hunsperger H.M."/>
            <person name="Ryken S.A."/>
            <person name="Yost W."/>
            <person name="Jha R.K."/>
            <person name="Patterson J."/>
            <person name="Monnat R.J. Jr."/>
            <person name="Barlow S.B."/>
            <person name="Starkenburg S.R."/>
            <person name="Cattolico R.A."/>
        </authorList>
    </citation>
    <scope>NUCLEOTIDE SEQUENCE</scope>
    <source>
        <strain evidence="3">CCMP291</strain>
    </source>
</reference>
<comment type="caution">
    <text evidence="2">The sequence shown here is derived from an EMBL/GenBank/DDBJ whole genome shotgun (WGS) entry which is preliminary data.</text>
</comment>
<name>A0A0M0J853_9EUKA</name>
<accession>A0A0M0J853</accession>
<dbReference type="EMBL" id="JWZX01003251">
    <property type="protein sequence ID" value="KOO22774.1"/>
    <property type="molecule type" value="Genomic_DNA"/>
</dbReference>
<evidence type="ECO:0000313" key="2">
    <source>
        <dbReference type="EMBL" id="KOO22774.1"/>
    </source>
</evidence>
<dbReference type="AlphaFoldDB" id="A0A0M0J853"/>
<feature type="region of interest" description="Disordered" evidence="1">
    <location>
        <begin position="1"/>
        <end position="56"/>
    </location>
</feature>